<reference evidence="4 5" key="1">
    <citation type="journal article" date="2019" name="Front. Microbiol.">
        <title>Thermoanaerosceptrum fracticalcis gen. nov. sp. nov., a Novel Fumarate-Fermenting Microorganism From a Deep Fractured Carbonate Aquifer of the US Great Basin.</title>
        <authorList>
            <person name="Hamilton-Brehm S.D."/>
            <person name="Stewart L.E."/>
            <person name="Zavarin M."/>
            <person name="Caldwell M."/>
            <person name="Lawson P.A."/>
            <person name="Onstott T.C."/>
            <person name="Grzymski J."/>
            <person name="Neveux I."/>
            <person name="Lollar B.S."/>
            <person name="Russell C.E."/>
            <person name="Moser D.P."/>
        </authorList>
    </citation>
    <scope>NUCLEOTIDE SEQUENCE [LARGE SCALE GENOMIC DNA]</scope>
    <source>
        <strain evidence="4 5">DRI-13</strain>
    </source>
</reference>
<protein>
    <submittedName>
        <fullName evidence="4">Phage tail sheath protein</fullName>
    </submittedName>
</protein>
<evidence type="ECO:0000313" key="4">
    <source>
        <dbReference type="EMBL" id="QNB48208.1"/>
    </source>
</evidence>
<dbReference type="InterPro" id="IPR020287">
    <property type="entry name" value="Tail_sheath_C"/>
</dbReference>
<dbReference type="Proteomes" id="UP000515847">
    <property type="component" value="Chromosome"/>
</dbReference>
<feature type="domain" description="Tail sheath protein subtilisin-like" evidence="2">
    <location>
        <begin position="84"/>
        <end position="210"/>
    </location>
</feature>
<proteinExistence type="inferred from homology"/>
<sequence length="355" mass="39085">MKMGLPQVIIQFQTLAASAVQRSQRGIVALIIKDDTDTTFDTKVYTSVDEIDAADWTATNKDYIEKAFLGTPTKVIVERLATAATDYNAALIRLKNKKWNYLAIPGIASADVAAISTWIKTERDTNKKTFKAVLPNSVSDHEGIINFATDNIKVGDKTYIAAEYCARIAGILAGLPFTRSATYYALPEVESITESADPDADIDAGKLILVNDGAKIKIGRGVNSLTTFAPTKSSQFSKIKIIEAVDLVRDDIRDTFDGEYVGKVINNYDNKILFLAAVNAYFRSLAADDILDRNYDNKAEIDIDAQKIYLQSQGVDTSIMTDQEIKEYNTGSKVFAKASVKFVDAMEDLTFTVNM</sequence>
<accession>A0A7G6E804</accession>
<dbReference type="Gene3D" id="3.30.1370.220">
    <property type="match status" value="1"/>
</dbReference>
<dbReference type="InterPro" id="IPR035089">
    <property type="entry name" value="Phage_sheath_subtilisin"/>
</dbReference>
<dbReference type="EMBL" id="CP045798">
    <property type="protein sequence ID" value="QNB48208.1"/>
    <property type="molecule type" value="Genomic_DNA"/>
</dbReference>
<evidence type="ECO:0000256" key="1">
    <source>
        <dbReference type="ARBA" id="ARBA00008005"/>
    </source>
</evidence>
<dbReference type="AlphaFoldDB" id="A0A7G6E804"/>
<dbReference type="OrthoDB" id="89060at2"/>
<evidence type="ECO:0000259" key="2">
    <source>
        <dbReference type="Pfam" id="PF04984"/>
    </source>
</evidence>
<dbReference type="Pfam" id="PF04984">
    <property type="entry name" value="Phage_sheath_1"/>
    <property type="match status" value="1"/>
</dbReference>
<feature type="domain" description="Tail sheath protein C-terminal" evidence="3">
    <location>
        <begin position="231"/>
        <end position="354"/>
    </location>
</feature>
<evidence type="ECO:0000313" key="5">
    <source>
        <dbReference type="Proteomes" id="UP000515847"/>
    </source>
</evidence>
<keyword evidence="5" id="KW-1185">Reference proteome</keyword>
<gene>
    <name evidence="4" type="ORF">BR63_19195</name>
</gene>
<organism evidence="4 5">
    <name type="scientific">Thermanaerosceptrum fracticalcis</name>
    <dbReference type="NCBI Taxonomy" id="1712410"/>
    <lineage>
        <taxon>Bacteria</taxon>
        <taxon>Bacillati</taxon>
        <taxon>Bacillota</taxon>
        <taxon>Clostridia</taxon>
        <taxon>Eubacteriales</taxon>
        <taxon>Peptococcaceae</taxon>
        <taxon>Thermanaerosceptrum</taxon>
    </lineage>
</organism>
<dbReference type="Pfam" id="PF17482">
    <property type="entry name" value="Phage_sheath_1C"/>
    <property type="match status" value="1"/>
</dbReference>
<evidence type="ECO:0000259" key="3">
    <source>
        <dbReference type="Pfam" id="PF17482"/>
    </source>
</evidence>
<name>A0A7G6E804_THEFR</name>
<dbReference type="Gene3D" id="3.40.50.11790">
    <property type="match status" value="1"/>
</dbReference>
<dbReference type="KEGG" id="tfr:BR63_19195"/>
<comment type="similarity">
    <text evidence="1">Belongs to the myoviridae tail sheath protein family.</text>
</comment>